<protein>
    <submittedName>
        <fullName evidence="2">VTC domain protein</fullName>
    </submittedName>
</protein>
<feature type="domain" description="VTC" evidence="1">
    <location>
        <begin position="55"/>
        <end position="227"/>
    </location>
</feature>
<dbReference type="AlphaFoldDB" id="M5RDV2"/>
<accession>M5RDV2</accession>
<sequence>MARNKPLPSGLIGKLSNKRAKLKFPPRYECTFVLDDVAAAALIDSASRRMDPPISSDVSDLYYDSETWRRPTKTKAIDKEVFRVRRIDHAWDVFLEQQRRDKQTTKLRRTIAPSSELRQLELDGVNKTWEGKWFHKNIVKHGLQRSLQIQFDRIAFNANSIEGPLRLTLDRNVHCRAFSDSVDPVRTPSTPIAMHLVRMKFFVSLPAIFKSLIYEYTLLPQPTSMYRECVLRYPVDQCAAMFQSLSTSDAMLAEPVATDEVATCQFG</sequence>
<evidence type="ECO:0000313" key="3">
    <source>
        <dbReference type="Proteomes" id="UP000011991"/>
    </source>
</evidence>
<name>M5RDV2_9BACT</name>
<dbReference type="Proteomes" id="UP000011991">
    <property type="component" value="Unassembled WGS sequence"/>
</dbReference>
<evidence type="ECO:0000313" key="2">
    <source>
        <dbReference type="EMBL" id="EMI17565.1"/>
    </source>
</evidence>
<comment type="caution">
    <text evidence="2">The sequence shown here is derived from an EMBL/GenBank/DDBJ whole genome shotgun (WGS) entry which is preliminary data.</text>
</comment>
<gene>
    <name evidence="2" type="ORF">RMSM_05511</name>
</gene>
<dbReference type="PATRIC" id="fig|1265738.3.peg.5520"/>
<dbReference type="InterPro" id="IPR018966">
    <property type="entry name" value="VTC_domain"/>
</dbReference>
<proteinExistence type="predicted"/>
<reference evidence="2 3" key="1">
    <citation type="journal article" date="2013" name="Mar. Genomics">
        <title>Expression of sulfatases in Rhodopirellula baltica and the diversity of sulfatases in the genus Rhodopirellula.</title>
        <authorList>
            <person name="Wegner C.E."/>
            <person name="Richter-Heitmann T."/>
            <person name="Klindworth A."/>
            <person name="Klockow C."/>
            <person name="Richter M."/>
            <person name="Achstetter T."/>
            <person name="Glockner F.O."/>
            <person name="Harder J."/>
        </authorList>
    </citation>
    <scope>NUCLEOTIDE SEQUENCE [LARGE SCALE GENOMIC DNA]</scope>
    <source>
        <strain evidence="2 3">SM1</strain>
    </source>
</reference>
<keyword evidence="3" id="KW-1185">Reference proteome</keyword>
<dbReference type="EMBL" id="ANOG01000781">
    <property type="protein sequence ID" value="EMI17565.1"/>
    <property type="molecule type" value="Genomic_DNA"/>
</dbReference>
<dbReference type="Pfam" id="PF09359">
    <property type="entry name" value="VTC"/>
    <property type="match status" value="1"/>
</dbReference>
<evidence type="ECO:0000259" key="1">
    <source>
        <dbReference type="Pfam" id="PF09359"/>
    </source>
</evidence>
<organism evidence="2 3">
    <name type="scientific">Rhodopirellula maiorica SM1</name>
    <dbReference type="NCBI Taxonomy" id="1265738"/>
    <lineage>
        <taxon>Bacteria</taxon>
        <taxon>Pseudomonadati</taxon>
        <taxon>Planctomycetota</taxon>
        <taxon>Planctomycetia</taxon>
        <taxon>Pirellulales</taxon>
        <taxon>Pirellulaceae</taxon>
        <taxon>Novipirellula</taxon>
    </lineage>
</organism>